<reference evidence="13" key="1">
    <citation type="journal article" date="2019" name="Int. J. Syst. Evol. Microbiol.">
        <title>The Global Catalogue of Microorganisms (GCM) 10K type strain sequencing project: providing services to taxonomists for standard genome sequencing and annotation.</title>
        <authorList>
            <consortium name="The Broad Institute Genomics Platform"/>
            <consortium name="The Broad Institute Genome Sequencing Center for Infectious Disease"/>
            <person name="Wu L."/>
            <person name="Ma J."/>
        </authorList>
    </citation>
    <scope>NUCLEOTIDE SEQUENCE [LARGE SCALE GENOMIC DNA]</scope>
    <source>
        <strain evidence="13">NBRC 111756</strain>
    </source>
</reference>
<feature type="transmembrane region" description="Helical" evidence="10">
    <location>
        <begin position="6"/>
        <end position="22"/>
    </location>
</feature>
<keyword evidence="4 10" id="KW-0812">Transmembrane</keyword>
<feature type="transmembrane region" description="Helical" evidence="10">
    <location>
        <begin position="309"/>
        <end position="328"/>
    </location>
</feature>
<keyword evidence="6" id="KW-0915">Sodium</keyword>
<accession>A0ABW2A8U6</accession>
<evidence type="ECO:0000256" key="2">
    <source>
        <dbReference type="ARBA" id="ARBA00022448"/>
    </source>
</evidence>
<evidence type="ECO:0000256" key="9">
    <source>
        <dbReference type="ARBA" id="ARBA00023201"/>
    </source>
</evidence>
<evidence type="ECO:0000313" key="13">
    <source>
        <dbReference type="Proteomes" id="UP001596422"/>
    </source>
</evidence>
<feature type="transmembrane region" description="Helical" evidence="10">
    <location>
        <begin position="90"/>
        <end position="114"/>
    </location>
</feature>
<feature type="transmembrane region" description="Helical" evidence="10">
    <location>
        <begin position="192"/>
        <end position="213"/>
    </location>
</feature>
<evidence type="ECO:0000313" key="12">
    <source>
        <dbReference type="EMBL" id="MFC6673754.1"/>
    </source>
</evidence>
<feature type="transmembrane region" description="Helical" evidence="10">
    <location>
        <begin position="340"/>
        <end position="364"/>
    </location>
</feature>
<keyword evidence="2" id="KW-0813">Transport</keyword>
<dbReference type="Proteomes" id="UP001596422">
    <property type="component" value="Unassembled WGS sequence"/>
</dbReference>
<feature type="domain" description="Cation/H+ exchanger transmembrane" evidence="11">
    <location>
        <begin position="13"/>
        <end position="403"/>
    </location>
</feature>
<evidence type="ECO:0000256" key="5">
    <source>
        <dbReference type="ARBA" id="ARBA00022989"/>
    </source>
</evidence>
<dbReference type="EMBL" id="JBHSWE010000001">
    <property type="protein sequence ID" value="MFC6673754.1"/>
    <property type="molecule type" value="Genomic_DNA"/>
</dbReference>
<dbReference type="PANTHER" id="PTHR43562:SF3">
    <property type="entry name" value="SODIUM ION_PROTON EXCHANGER (EUROFUNG)"/>
    <property type="match status" value="1"/>
</dbReference>
<keyword evidence="8 10" id="KW-0472">Membrane</keyword>
<dbReference type="RefSeq" id="WP_379912398.1">
    <property type="nucleotide sequence ID" value="NZ_JBHSWE010000001.1"/>
</dbReference>
<keyword evidence="13" id="KW-1185">Reference proteome</keyword>
<gene>
    <name evidence="12" type="ORF">ACFQDL_29455</name>
</gene>
<feature type="transmembrane region" description="Helical" evidence="10">
    <location>
        <begin position="126"/>
        <end position="145"/>
    </location>
</feature>
<feature type="transmembrane region" description="Helical" evidence="10">
    <location>
        <begin position="157"/>
        <end position="180"/>
    </location>
</feature>
<organism evidence="12 13">
    <name type="scientific">Marinobacterium aestuariivivens</name>
    <dbReference type="NCBI Taxonomy" id="1698799"/>
    <lineage>
        <taxon>Bacteria</taxon>
        <taxon>Pseudomonadati</taxon>
        <taxon>Pseudomonadota</taxon>
        <taxon>Gammaproteobacteria</taxon>
        <taxon>Oceanospirillales</taxon>
        <taxon>Oceanospirillaceae</taxon>
        <taxon>Marinobacterium</taxon>
    </lineage>
</organism>
<feature type="transmembrane region" description="Helical" evidence="10">
    <location>
        <begin position="279"/>
        <end position="297"/>
    </location>
</feature>
<feature type="transmembrane region" description="Helical" evidence="10">
    <location>
        <begin position="60"/>
        <end position="78"/>
    </location>
</feature>
<comment type="caution">
    <text evidence="12">The sequence shown here is derived from an EMBL/GenBank/DDBJ whole genome shotgun (WGS) entry which is preliminary data.</text>
</comment>
<dbReference type="InterPro" id="IPR038770">
    <property type="entry name" value="Na+/solute_symporter_sf"/>
</dbReference>
<evidence type="ECO:0000256" key="10">
    <source>
        <dbReference type="SAM" id="Phobius"/>
    </source>
</evidence>
<dbReference type="InterPro" id="IPR006153">
    <property type="entry name" value="Cation/H_exchanger_TM"/>
</dbReference>
<keyword evidence="5 10" id="KW-1133">Transmembrane helix</keyword>
<name>A0ABW2A8U6_9GAMM</name>
<evidence type="ECO:0000256" key="8">
    <source>
        <dbReference type="ARBA" id="ARBA00023136"/>
    </source>
</evidence>
<keyword evidence="7" id="KW-0406">Ion transport</keyword>
<feature type="transmembrane region" description="Helical" evidence="10">
    <location>
        <begin position="29"/>
        <end position="48"/>
    </location>
</feature>
<dbReference type="Pfam" id="PF00999">
    <property type="entry name" value="Na_H_Exchanger"/>
    <property type="match status" value="1"/>
</dbReference>
<sequence length="412" mass="43698">METLLIVLVLLVATRLGGLVAARLRQPMLVGELLAGVALGLMLASFKFNLPLIELGREHHVMALTDLGIFFLMLLGGLEMRPRELVESGVRSMTVAACAMVLPLSAGFAVTWLWLPSSDLRFAQSLFVGTALSITAVPVTIRVLMDMNRLNTRVGRLIVSAAVFDDLLSLVLLSILTAILGSGQVPGGLTLALIPLRVLLFVTLVFAFGTFLLPRLTRWVIGLDVEEMGFSFLLVMGALFSLLAELLGLHFILGAFAAGLFFGRETVDSQLYDDLRHKVTAITTGFLAPIFFASIGLELDLSAIAEVPLFLLSLIVVAFLGKLLGAALPARLFGLSPQEAWAVGTAMSARGAVELIIAGIALRAGLFESNAGDSAIVANLFSAVVLVAIVTTIAAPIGLRLILSRAGGDRTP</sequence>
<dbReference type="Gene3D" id="1.20.1530.20">
    <property type="match status" value="1"/>
</dbReference>
<evidence type="ECO:0000256" key="1">
    <source>
        <dbReference type="ARBA" id="ARBA00004141"/>
    </source>
</evidence>
<proteinExistence type="predicted"/>
<comment type="subcellular location">
    <subcellularLocation>
        <location evidence="1">Membrane</location>
        <topology evidence="1">Multi-pass membrane protein</topology>
    </subcellularLocation>
</comment>
<evidence type="ECO:0000256" key="6">
    <source>
        <dbReference type="ARBA" id="ARBA00023053"/>
    </source>
</evidence>
<feature type="transmembrane region" description="Helical" evidence="10">
    <location>
        <begin position="225"/>
        <end position="243"/>
    </location>
</feature>
<evidence type="ECO:0000256" key="7">
    <source>
        <dbReference type="ARBA" id="ARBA00023065"/>
    </source>
</evidence>
<protein>
    <submittedName>
        <fullName evidence="12">Cation:proton antiporter</fullName>
    </submittedName>
</protein>
<dbReference type="PANTHER" id="PTHR43562">
    <property type="entry name" value="NAPA-TYPE SODIUM/HYDROGEN ANTIPORTER"/>
    <property type="match status" value="1"/>
</dbReference>
<evidence type="ECO:0000259" key="11">
    <source>
        <dbReference type="Pfam" id="PF00999"/>
    </source>
</evidence>
<evidence type="ECO:0000256" key="4">
    <source>
        <dbReference type="ARBA" id="ARBA00022692"/>
    </source>
</evidence>
<keyword evidence="9" id="KW-0739">Sodium transport</keyword>
<keyword evidence="3" id="KW-0050">Antiport</keyword>
<evidence type="ECO:0000256" key="3">
    <source>
        <dbReference type="ARBA" id="ARBA00022449"/>
    </source>
</evidence>
<feature type="transmembrane region" description="Helical" evidence="10">
    <location>
        <begin position="376"/>
        <end position="403"/>
    </location>
</feature>